<dbReference type="AlphaFoldDB" id="A0AAN8RTC3"/>
<evidence type="ECO:0000313" key="2">
    <source>
        <dbReference type="Proteomes" id="UP001372834"/>
    </source>
</evidence>
<sequence length="107" mass="12158">MLSLGAIGDLVTSPGSYRAFDHYNQPVKDRVAAKKIRPAHRLKPSIKSVHEVTHKGWCLSVPLDLPSNYYRYSSKLQLVNAKIKSIRIHQNLNKSNFAFALQNIRET</sequence>
<gene>
    <name evidence="1" type="ORF">RUM43_011089</name>
</gene>
<evidence type="ECO:0000313" key="1">
    <source>
        <dbReference type="EMBL" id="KAK6620793.1"/>
    </source>
</evidence>
<proteinExistence type="predicted"/>
<accession>A0AAN8RTC3</accession>
<dbReference type="EMBL" id="JAWJWE010000039">
    <property type="protein sequence ID" value="KAK6620793.1"/>
    <property type="molecule type" value="Genomic_DNA"/>
</dbReference>
<reference evidence="1 2" key="1">
    <citation type="submission" date="2023-10" db="EMBL/GenBank/DDBJ databases">
        <title>Genomes of two closely related lineages of the louse Polyplax serrata with different host specificities.</title>
        <authorList>
            <person name="Martinu J."/>
            <person name="Tarabai H."/>
            <person name="Stefka J."/>
            <person name="Hypsa V."/>
        </authorList>
    </citation>
    <scope>NUCLEOTIDE SEQUENCE [LARGE SCALE GENOMIC DNA]</scope>
    <source>
        <strain evidence="1">HR10_N</strain>
    </source>
</reference>
<protein>
    <submittedName>
        <fullName evidence="1">Uncharacterized protein</fullName>
    </submittedName>
</protein>
<name>A0AAN8RTC3_POLSC</name>
<dbReference type="Proteomes" id="UP001372834">
    <property type="component" value="Unassembled WGS sequence"/>
</dbReference>
<comment type="caution">
    <text evidence="1">The sequence shown here is derived from an EMBL/GenBank/DDBJ whole genome shotgun (WGS) entry which is preliminary data.</text>
</comment>
<organism evidence="1 2">
    <name type="scientific">Polyplax serrata</name>
    <name type="common">Common mouse louse</name>
    <dbReference type="NCBI Taxonomy" id="468196"/>
    <lineage>
        <taxon>Eukaryota</taxon>
        <taxon>Metazoa</taxon>
        <taxon>Ecdysozoa</taxon>
        <taxon>Arthropoda</taxon>
        <taxon>Hexapoda</taxon>
        <taxon>Insecta</taxon>
        <taxon>Pterygota</taxon>
        <taxon>Neoptera</taxon>
        <taxon>Paraneoptera</taxon>
        <taxon>Psocodea</taxon>
        <taxon>Troctomorpha</taxon>
        <taxon>Phthiraptera</taxon>
        <taxon>Anoplura</taxon>
        <taxon>Polyplacidae</taxon>
        <taxon>Polyplax</taxon>
    </lineage>
</organism>